<feature type="domain" description="ABC3 transporter permease C-terminal" evidence="8">
    <location>
        <begin position="293"/>
        <end position="405"/>
    </location>
</feature>
<dbReference type="Pfam" id="PF12704">
    <property type="entry name" value="MacB_PCD"/>
    <property type="match status" value="1"/>
</dbReference>
<keyword evidence="4 7" id="KW-1133">Transmembrane helix</keyword>
<dbReference type="GO" id="GO:0022857">
    <property type="term" value="F:transmembrane transporter activity"/>
    <property type="evidence" value="ECO:0007669"/>
    <property type="project" value="TreeGrafter"/>
</dbReference>
<keyword evidence="3 7" id="KW-0812">Transmembrane</keyword>
<sequence length="412" mass="44484">MTPLRPYLAPLRRQRLMPLLVVAQTALACAILANVLFLLWQTLGPMLVPDGLPRDELVLVDQLVSNKGSWNAAQVRAGTEALRAIPCVKAVSPTIGLPMSSTLTMTGRVTGPQATETVSLFTGDTLLDALGLQLSSGRDFSAEERKDVDLGAPDVPGQTEAVIITDALARYMFGDRPALGGVLTGKDPKDPARFVVVGTVKHLLRYQIDELDDGKAEFSMVTAGKVTGVPILTYAVRATPEQRQAVITEIPQRLKRILGNDMMEGIDMRVSDYESQRDARLKPRRAAIWLFGTVSAVVATITLIGIASLSGFWIQQRTRQIGIRRALGATRGQVLRHFQVENLLVTGSGIALGMPLAYAANLWLLQHYELPRLPAVYLPIGLIALLLLGQLAVLAPARRAASIPPAVATRSA</sequence>
<evidence type="ECO:0000313" key="10">
    <source>
        <dbReference type="EMBL" id="CTP87407.1"/>
    </source>
</evidence>
<organism evidence="10 11">
    <name type="scientific">Xanthomonas graminis pv. arrhenatheri LMG 727</name>
    <dbReference type="NCBI Taxonomy" id="1195923"/>
    <lineage>
        <taxon>Bacteria</taxon>
        <taxon>Pseudomonadati</taxon>
        <taxon>Pseudomonadota</taxon>
        <taxon>Gammaproteobacteria</taxon>
        <taxon>Lysobacterales</taxon>
        <taxon>Lysobacteraceae</taxon>
        <taxon>Xanthomonas</taxon>
        <taxon>Xanthomonas translucens group</taxon>
        <taxon>Xanthomonas graminis</taxon>
    </lineage>
</organism>
<dbReference type="InterPro" id="IPR003838">
    <property type="entry name" value="ABC3_permease_C"/>
</dbReference>
<feature type="transmembrane region" description="Helical" evidence="7">
    <location>
        <begin position="286"/>
        <end position="314"/>
    </location>
</feature>
<feature type="domain" description="MacB-like periplasmic core" evidence="9">
    <location>
        <begin position="73"/>
        <end position="250"/>
    </location>
</feature>
<evidence type="ECO:0000256" key="6">
    <source>
        <dbReference type="ARBA" id="ARBA00038076"/>
    </source>
</evidence>
<dbReference type="Pfam" id="PF02687">
    <property type="entry name" value="FtsX"/>
    <property type="match status" value="1"/>
</dbReference>
<dbReference type="InterPro" id="IPR050250">
    <property type="entry name" value="Macrolide_Exporter_MacB"/>
</dbReference>
<protein>
    <submittedName>
        <fullName evidence="10">ABC transporter</fullName>
    </submittedName>
</protein>
<comment type="subcellular location">
    <subcellularLocation>
        <location evidence="1">Cell membrane</location>
        <topology evidence="1">Multi-pass membrane protein</topology>
    </subcellularLocation>
</comment>
<evidence type="ECO:0000259" key="8">
    <source>
        <dbReference type="Pfam" id="PF02687"/>
    </source>
</evidence>
<keyword evidence="5 7" id="KW-0472">Membrane</keyword>
<dbReference type="GO" id="GO:0005886">
    <property type="term" value="C:plasma membrane"/>
    <property type="evidence" value="ECO:0007669"/>
    <property type="project" value="UniProtKB-SubCell"/>
</dbReference>
<evidence type="ECO:0000313" key="11">
    <source>
        <dbReference type="Proteomes" id="UP000046187"/>
    </source>
</evidence>
<dbReference type="PANTHER" id="PTHR30572:SF4">
    <property type="entry name" value="ABC TRANSPORTER PERMEASE YTRF"/>
    <property type="match status" value="1"/>
</dbReference>
<evidence type="ECO:0000256" key="2">
    <source>
        <dbReference type="ARBA" id="ARBA00022475"/>
    </source>
</evidence>
<dbReference type="PANTHER" id="PTHR30572">
    <property type="entry name" value="MEMBRANE COMPONENT OF TRANSPORTER-RELATED"/>
    <property type="match status" value="1"/>
</dbReference>
<feature type="transmembrane region" description="Helical" evidence="7">
    <location>
        <begin position="20"/>
        <end position="40"/>
    </location>
</feature>
<dbReference type="PROSITE" id="PS51257">
    <property type="entry name" value="PROKAR_LIPOPROTEIN"/>
    <property type="match status" value="1"/>
</dbReference>
<dbReference type="AlphaFoldDB" id="A0A0K2ZQZ0"/>
<keyword evidence="2" id="KW-1003">Cell membrane</keyword>
<evidence type="ECO:0000259" key="9">
    <source>
        <dbReference type="Pfam" id="PF12704"/>
    </source>
</evidence>
<evidence type="ECO:0000256" key="3">
    <source>
        <dbReference type="ARBA" id="ARBA00022692"/>
    </source>
</evidence>
<name>A0A0K2ZQZ0_9XANT</name>
<evidence type="ECO:0000256" key="5">
    <source>
        <dbReference type="ARBA" id="ARBA00023136"/>
    </source>
</evidence>
<evidence type="ECO:0000256" key="7">
    <source>
        <dbReference type="SAM" id="Phobius"/>
    </source>
</evidence>
<gene>
    <name evidence="10" type="ORF">XTALMG727_2012</name>
</gene>
<dbReference type="RefSeq" id="WP_053835322.1">
    <property type="nucleotide sequence ID" value="NZ_CXOI01000032.1"/>
</dbReference>
<dbReference type="EMBL" id="CXOI01000032">
    <property type="protein sequence ID" value="CTP87407.1"/>
    <property type="molecule type" value="Genomic_DNA"/>
</dbReference>
<evidence type="ECO:0000256" key="1">
    <source>
        <dbReference type="ARBA" id="ARBA00004651"/>
    </source>
</evidence>
<dbReference type="InterPro" id="IPR025857">
    <property type="entry name" value="MacB_PCD"/>
</dbReference>
<evidence type="ECO:0000256" key="4">
    <source>
        <dbReference type="ARBA" id="ARBA00022989"/>
    </source>
</evidence>
<feature type="transmembrane region" description="Helical" evidence="7">
    <location>
        <begin position="343"/>
        <end position="364"/>
    </location>
</feature>
<keyword evidence="11" id="KW-1185">Reference proteome</keyword>
<feature type="transmembrane region" description="Helical" evidence="7">
    <location>
        <begin position="376"/>
        <end position="395"/>
    </location>
</feature>
<reference evidence="11" key="1">
    <citation type="submission" date="2015-07" db="EMBL/GenBank/DDBJ databases">
        <authorList>
            <person name="Wibberg D."/>
        </authorList>
    </citation>
    <scope>NUCLEOTIDE SEQUENCE [LARGE SCALE GENOMIC DNA]</scope>
</reference>
<comment type="similarity">
    <text evidence="6">Belongs to the ABC-4 integral membrane protein family.</text>
</comment>
<proteinExistence type="inferred from homology"/>
<accession>A0A0K2ZQZ0</accession>
<dbReference type="Proteomes" id="UP000046187">
    <property type="component" value="Unassembled WGS sequence"/>
</dbReference>